<feature type="signal peptide" evidence="2">
    <location>
        <begin position="1"/>
        <end position="28"/>
    </location>
</feature>
<dbReference type="PANTHER" id="PTHR42928:SF5">
    <property type="entry name" value="BLR1237 PROTEIN"/>
    <property type="match status" value="1"/>
</dbReference>
<sequence>MKMKKLTVIGLLAAACMGLAAYAQTAGAAYPERPVKIVVPYAPGGGSDVIGRIVANKLSPRLGASVIVENKPGANSNLGAGHVAKAAADGYTLLLASNFITVNKSLMKQLDYDAAQDFVQISRFATAPGILVAGAQLPVGSLPQLIEYGRSNPSALSYASSGYGSFQQLNAAIIADSGKFNALHVPYKGSSPALADVLTGRVSFLVSPPADLIGHIQSGKLKALAVTGPDRLSMLPGTPTLKEAGLNEEGVLAWWGLLAPQGTPKDVVVRLDQEVAAVLRDPEVIKSVEALSLQVSHQGPERFREFYAGQIATFAELIKKFDIPTQ</sequence>
<keyword evidence="2" id="KW-0732">Signal</keyword>
<dbReference type="Proteomes" id="UP000559809">
    <property type="component" value="Unassembled WGS sequence"/>
</dbReference>
<dbReference type="RefSeq" id="WP_180154666.1">
    <property type="nucleotide sequence ID" value="NZ_JACCEM010000004.1"/>
</dbReference>
<accession>A0A853FZ45</accession>
<dbReference type="Pfam" id="PF03401">
    <property type="entry name" value="TctC"/>
    <property type="match status" value="1"/>
</dbReference>
<reference evidence="3 4" key="1">
    <citation type="submission" date="2020-07" db="EMBL/GenBank/DDBJ databases">
        <title>Taxonomic revisions and descriptions of new bacterial species based on genomic comparisons in the high-G+C-content subgroup of the family Alcaligenaceae.</title>
        <authorList>
            <person name="Szabo A."/>
            <person name="Felfoldi T."/>
        </authorList>
    </citation>
    <scope>NUCLEOTIDE SEQUENCE [LARGE SCALE GENOMIC DNA]</scope>
    <source>
        <strain evidence="3 4">LMG 24012</strain>
    </source>
</reference>
<name>A0A853FZ45_9BURK</name>
<dbReference type="Gene3D" id="3.40.190.10">
    <property type="entry name" value="Periplasmic binding protein-like II"/>
    <property type="match status" value="1"/>
</dbReference>
<dbReference type="PANTHER" id="PTHR42928">
    <property type="entry name" value="TRICARBOXYLATE-BINDING PROTEIN"/>
    <property type="match status" value="1"/>
</dbReference>
<comment type="similarity">
    <text evidence="1">Belongs to the UPF0065 (bug) family.</text>
</comment>
<dbReference type="InterPro" id="IPR005064">
    <property type="entry name" value="BUG"/>
</dbReference>
<dbReference type="Gene3D" id="3.40.190.150">
    <property type="entry name" value="Bordetella uptake gene, domain 1"/>
    <property type="match status" value="1"/>
</dbReference>
<dbReference type="PIRSF" id="PIRSF017082">
    <property type="entry name" value="YflP"/>
    <property type="match status" value="1"/>
</dbReference>
<feature type="chain" id="PRO_5033051664" evidence="2">
    <location>
        <begin position="29"/>
        <end position="326"/>
    </location>
</feature>
<dbReference type="EMBL" id="JACCEM010000004">
    <property type="protein sequence ID" value="NYT49367.1"/>
    <property type="molecule type" value="Genomic_DNA"/>
</dbReference>
<evidence type="ECO:0000256" key="2">
    <source>
        <dbReference type="SAM" id="SignalP"/>
    </source>
</evidence>
<gene>
    <name evidence="3" type="ORF">H0A72_08610</name>
</gene>
<comment type="caution">
    <text evidence="3">The sequence shown here is derived from an EMBL/GenBank/DDBJ whole genome shotgun (WGS) entry which is preliminary data.</text>
</comment>
<organism evidence="3 4">
    <name type="scientific">Parapusillimonas granuli</name>
    <dbReference type="NCBI Taxonomy" id="380911"/>
    <lineage>
        <taxon>Bacteria</taxon>
        <taxon>Pseudomonadati</taxon>
        <taxon>Pseudomonadota</taxon>
        <taxon>Betaproteobacteria</taxon>
        <taxon>Burkholderiales</taxon>
        <taxon>Alcaligenaceae</taxon>
        <taxon>Parapusillimonas</taxon>
    </lineage>
</organism>
<evidence type="ECO:0000256" key="1">
    <source>
        <dbReference type="ARBA" id="ARBA00006987"/>
    </source>
</evidence>
<evidence type="ECO:0000313" key="4">
    <source>
        <dbReference type="Proteomes" id="UP000559809"/>
    </source>
</evidence>
<dbReference type="PROSITE" id="PS51257">
    <property type="entry name" value="PROKAR_LIPOPROTEIN"/>
    <property type="match status" value="1"/>
</dbReference>
<dbReference type="AlphaFoldDB" id="A0A853FZ45"/>
<dbReference type="InterPro" id="IPR042100">
    <property type="entry name" value="Bug_dom1"/>
</dbReference>
<proteinExistence type="inferred from homology"/>
<dbReference type="CDD" id="cd13578">
    <property type="entry name" value="PBP2_Bug27"/>
    <property type="match status" value="1"/>
</dbReference>
<protein>
    <submittedName>
        <fullName evidence="3">Tripartite tricarboxylate transporter substrate binding protein</fullName>
    </submittedName>
</protein>
<dbReference type="SUPFAM" id="SSF53850">
    <property type="entry name" value="Periplasmic binding protein-like II"/>
    <property type="match status" value="1"/>
</dbReference>
<keyword evidence="4" id="KW-1185">Reference proteome</keyword>
<evidence type="ECO:0000313" key="3">
    <source>
        <dbReference type="EMBL" id="NYT49367.1"/>
    </source>
</evidence>